<reference evidence="2 3" key="1">
    <citation type="journal article" date="2019" name="Sci. Rep.">
        <title>Orb-weaving spider Araneus ventricosus genome elucidates the spidroin gene catalogue.</title>
        <authorList>
            <person name="Kono N."/>
            <person name="Nakamura H."/>
            <person name="Ohtoshi R."/>
            <person name="Moran D.A.P."/>
            <person name="Shinohara A."/>
            <person name="Yoshida Y."/>
            <person name="Fujiwara M."/>
            <person name="Mori M."/>
            <person name="Tomita M."/>
            <person name="Arakawa K."/>
        </authorList>
    </citation>
    <scope>NUCLEOTIDE SEQUENCE [LARGE SCALE GENOMIC DNA]</scope>
</reference>
<dbReference type="OrthoDB" id="7668347at2759"/>
<evidence type="ECO:0000256" key="1">
    <source>
        <dbReference type="SAM" id="Coils"/>
    </source>
</evidence>
<organism evidence="2 3">
    <name type="scientific">Araneus ventricosus</name>
    <name type="common">Orbweaver spider</name>
    <name type="synonym">Epeira ventricosa</name>
    <dbReference type="NCBI Taxonomy" id="182803"/>
    <lineage>
        <taxon>Eukaryota</taxon>
        <taxon>Metazoa</taxon>
        <taxon>Ecdysozoa</taxon>
        <taxon>Arthropoda</taxon>
        <taxon>Chelicerata</taxon>
        <taxon>Arachnida</taxon>
        <taxon>Araneae</taxon>
        <taxon>Araneomorphae</taxon>
        <taxon>Entelegynae</taxon>
        <taxon>Araneoidea</taxon>
        <taxon>Araneidae</taxon>
        <taxon>Araneus</taxon>
    </lineage>
</organism>
<sequence>MMKREEERMFVVGGIAAGKRKHYLGDFDDDDMNSPTKARKLLSIAQSQQKKLKIKNAKRKTKRLEKKLFTFKEMLSDLKKKRLATEPAANVLKTMFDGPALEMLLRASALKKGKCALELRSFALGLHLLF</sequence>
<evidence type="ECO:0000313" key="3">
    <source>
        <dbReference type="Proteomes" id="UP000499080"/>
    </source>
</evidence>
<accession>A0A4Y2AUD5</accession>
<gene>
    <name evidence="2" type="ORF">AVEN_132593_1</name>
</gene>
<name>A0A4Y2AUD5_ARAVE</name>
<dbReference type="Proteomes" id="UP000499080">
    <property type="component" value="Unassembled WGS sequence"/>
</dbReference>
<comment type="caution">
    <text evidence="2">The sequence shown here is derived from an EMBL/GenBank/DDBJ whole genome shotgun (WGS) entry which is preliminary data.</text>
</comment>
<evidence type="ECO:0000313" key="2">
    <source>
        <dbReference type="EMBL" id="GBL83662.1"/>
    </source>
</evidence>
<feature type="coiled-coil region" evidence="1">
    <location>
        <begin position="47"/>
        <end position="74"/>
    </location>
</feature>
<dbReference type="EMBL" id="BGPR01000034">
    <property type="protein sequence ID" value="GBL83662.1"/>
    <property type="molecule type" value="Genomic_DNA"/>
</dbReference>
<proteinExistence type="predicted"/>
<dbReference type="AlphaFoldDB" id="A0A4Y2AUD5"/>
<keyword evidence="1" id="KW-0175">Coiled coil</keyword>
<keyword evidence="3" id="KW-1185">Reference proteome</keyword>
<protein>
    <submittedName>
        <fullName evidence="2">Uncharacterized protein</fullName>
    </submittedName>
</protein>